<organism evidence="8 9">
    <name type="scientific">Chaetomium fimeti</name>
    <dbReference type="NCBI Taxonomy" id="1854472"/>
    <lineage>
        <taxon>Eukaryota</taxon>
        <taxon>Fungi</taxon>
        <taxon>Dikarya</taxon>
        <taxon>Ascomycota</taxon>
        <taxon>Pezizomycotina</taxon>
        <taxon>Sordariomycetes</taxon>
        <taxon>Sordariomycetidae</taxon>
        <taxon>Sordariales</taxon>
        <taxon>Chaetomiaceae</taxon>
        <taxon>Chaetomium</taxon>
    </lineage>
</organism>
<feature type="compositionally biased region" description="Basic and acidic residues" evidence="5">
    <location>
        <begin position="954"/>
        <end position="966"/>
    </location>
</feature>
<evidence type="ECO:0000256" key="6">
    <source>
        <dbReference type="SAM" id="SignalP"/>
    </source>
</evidence>
<gene>
    <name evidence="8" type="ORF">B0H64DRAFT_99075</name>
</gene>
<keyword evidence="3" id="KW-0256">Endoplasmic reticulum</keyword>
<keyword evidence="6" id="KW-0732">Signal</keyword>
<feature type="compositionally biased region" description="Low complexity" evidence="5">
    <location>
        <begin position="937"/>
        <end position="952"/>
    </location>
</feature>
<accession>A0AAE0HMW7</accession>
<feature type="domain" description="Sec39" evidence="7">
    <location>
        <begin position="11"/>
        <end position="800"/>
    </location>
</feature>
<reference evidence="8" key="2">
    <citation type="submission" date="2023-06" db="EMBL/GenBank/DDBJ databases">
        <authorList>
            <consortium name="Lawrence Berkeley National Laboratory"/>
            <person name="Haridas S."/>
            <person name="Hensen N."/>
            <person name="Bonometti L."/>
            <person name="Westerberg I."/>
            <person name="Brannstrom I.O."/>
            <person name="Guillou S."/>
            <person name="Cros-Aarteil S."/>
            <person name="Calhoun S."/>
            <person name="Kuo A."/>
            <person name="Mondo S."/>
            <person name="Pangilinan J."/>
            <person name="Riley R."/>
            <person name="Labutti K."/>
            <person name="Andreopoulos B."/>
            <person name="Lipzen A."/>
            <person name="Chen C."/>
            <person name="Yanf M."/>
            <person name="Daum C."/>
            <person name="Ng V."/>
            <person name="Clum A."/>
            <person name="Steindorff A."/>
            <person name="Ohm R."/>
            <person name="Martin F."/>
            <person name="Silar P."/>
            <person name="Natvig D."/>
            <person name="Lalanne C."/>
            <person name="Gautier V."/>
            <person name="Ament-Velasquez S.L."/>
            <person name="Kruys A."/>
            <person name="Hutchinson M.I."/>
            <person name="Powell A.J."/>
            <person name="Barry K."/>
            <person name="Miller A.N."/>
            <person name="Grigoriev I.V."/>
            <person name="Debuchy R."/>
            <person name="Gladieux P."/>
            <person name="Thoren M.H."/>
            <person name="Johannesson H."/>
        </authorList>
    </citation>
    <scope>NUCLEOTIDE SEQUENCE</scope>
    <source>
        <strain evidence="8">CBS 168.71</strain>
    </source>
</reference>
<evidence type="ECO:0000256" key="4">
    <source>
        <dbReference type="ARBA" id="ARBA00022927"/>
    </source>
</evidence>
<evidence type="ECO:0000259" key="7">
    <source>
        <dbReference type="Pfam" id="PF08314"/>
    </source>
</evidence>
<evidence type="ECO:0000313" key="9">
    <source>
        <dbReference type="Proteomes" id="UP001278766"/>
    </source>
</evidence>
<feature type="region of interest" description="Disordered" evidence="5">
    <location>
        <begin position="811"/>
        <end position="848"/>
    </location>
</feature>
<keyword evidence="2" id="KW-0813">Transport</keyword>
<feature type="chain" id="PRO_5042274582" evidence="6">
    <location>
        <begin position="18"/>
        <end position="993"/>
    </location>
</feature>
<dbReference type="GO" id="GO:0006890">
    <property type="term" value="P:retrograde vesicle-mediated transport, Golgi to endoplasmic reticulum"/>
    <property type="evidence" value="ECO:0007669"/>
    <property type="project" value="InterPro"/>
</dbReference>
<dbReference type="Proteomes" id="UP001278766">
    <property type="component" value="Unassembled WGS sequence"/>
</dbReference>
<feature type="compositionally biased region" description="Low complexity" evidence="5">
    <location>
        <begin position="723"/>
        <end position="737"/>
    </location>
</feature>
<feature type="signal peptide" evidence="6">
    <location>
        <begin position="1"/>
        <end position="17"/>
    </location>
</feature>
<dbReference type="RefSeq" id="XP_062662895.1">
    <property type="nucleotide sequence ID" value="XM_062809066.1"/>
</dbReference>
<dbReference type="PANTHER" id="PTHR40787:SF3">
    <property type="entry name" value="PROTEIN TRANSPORT PROTEIN SEC39"/>
    <property type="match status" value="1"/>
</dbReference>
<dbReference type="GeneID" id="87846014"/>
<keyword evidence="9" id="KW-1185">Reference proteome</keyword>
<dbReference type="AlphaFoldDB" id="A0AAE0HMW7"/>
<dbReference type="InterPro" id="IPR013244">
    <property type="entry name" value="Sec39_domain"/>
</dbReference>
<evidence type="ECO:0000256" key="5">
    <source>
        <dbReference type="SAM" id="MobiDB-lite"/>
    </source>
</evidence>
<proteinExistence type="predicted"/>
<reference evidence="8" key="1">
    <citation type="journal article" date="2023" name="Mol. Phylogenet. Evol.">
        <title>Genome-scale phylogeny and comparative genomics of the fungal order Sordariales.</title>
        <authorList>
            <person name="Hensen N."/>
            <person name="Bonometti L."/>
            <person name="Westerberg I."/>
            <person name="Brannstrom I.O."/>
            <person name="Guillou S."/>
            <person name="Cros-Aarteil S."/>
            <person name="Calhoun S."/>
            <person name="Haridas S."/>
            <person name="Kuo A."/>
            <person name="Mondo S."/>
            <person name="Pangilinan J."/>
            <person name="Riley R."/>
            <person name="LaButti K."/>
            <person name="Andreopoulos B."/>
            <person name="Lipzen A."/>
            <person name="Chen C."/>
            <person name="Yan M."/>
            <person name="Daum C."/>
            <person name="Ng V."/>
            <person name="Clum A."/>
            <person name="Steindorff A."/>
            <person name="Ohm R.A."/>
            <person name="Martin F."/>
            <person name="Silar P."/>
            <person name="Natvig D.O."/>
            <person name="Lalanne C."/>
            <person name="Gautier V."/>
            <person name="Ament-Velasquez S.L."/>
            <person name="Kruys A."/>
            <person name="Hutchinson M.I."/>
            <person name="Powell A.J."/>
            <person name="Barry K."/>
            <person name="Miller A.N."/>
            <person name="Grigoriev I.V."/>
            <person name="Debuchy R."/>
            <person name="Gladieux P."/>
            <person name="Hiltunen Thoren M."/>
            <person name="Johannesson H."/>
        </authorList>
    </citation>
    <scope>NUCLEOTIDE SEQUENCE</scope>
    <source>
        <strain evidence="8">CBS 168.71</strain>
    </source>
</reference>
<comment type="caution">
    <text evidence="8">The sequence shown here is derived from an EMBL/GenBank/DDBJ whole genome shotgun (WGS) entry which is preliminary data.</text>
</comment>
<evidence type="ECO:0000256" key="2">
    <source>
        <dbReference type="ARBA" id="ARBA00022448"/>
    </source>
</evidence>
<evidence type="ECO:0000256" key="1">
    <source>
        <dbReference type="ARBA" id="ARBA00004240"/>
    </source>
</evidence>
<dbReference type="Pfam" id="PF08314">
    <property type="entry name" value="Sec39"/>
    <property type="match status" value="1"/>
</dbReference>
<feature type="compositionally biased region" description="Gly residues" evidence="5">
    <location>
        <begin position="899"/>
        <end position="929"/>
    </location>
</feature>
<keyword evidence="4" id="KW-0653">Protein transport</keyword>
<sequence>MALLLSPAKLVLLAVHCAVNSDIDSLTTLAARHGTVLRKDLLLRILLTYLPETLPSSQYVGLVDQIESGVFPDTPNPEVDCSPVEDLTEDAAAKKVRKLRLLPLVSPEGPQAPENAANDALSLFLLRRSYKVDEEAGLLDELPALLLPFVDNSPCARVLLVSTILPLLRRNCEYHPQEPISYTLQGFQQLPDRVAVNLLLAQTGNRETDLPYVGRDLRGLIGPWLSGERRWKQGTHDTRSSEDPSGAVEELCPGWDELLCWLTTQASRNWQVTVSAVQQWDGPDDADFGGWGSVELSDDQRDYLERSYAQAALASAYLVPDTSLQALDGAYSMIVRVTKFRDLEPIFPLASSLAELPSLTGRVPDDIVSTRNTAHLRNQLLALSNPLTSPTDGSVAFLQALILSAHILTKAGCPCTIRRAGELALLRDEREQRAEAAKLIHAISNNGPKTDDVFWRKARDEILWLRDWGIASWSPEDPPCGIFGQVKQDFLEVEILRALLANTRYELARSIYEDGPDQPLERKLLQDTIYAAAMTAYDNASNPNRTRGGLKKCNDIMKALPATIGVSYPQARQVEALLRATHSLSEYRLVLKQGEPFTPVVLRIHADPISIIGKILEQNPKSYTQLHDLVSVGTHMVEAGLTRAQHKITLTPEQEATHRLTAQQRVTAMCIDAALKEDDFETAYSYVVNRLPTPPEKENEKDDHSWRAALQAGRYRPPPNSPTNPSTTTTTTTTPTTIASGLGGSANPAVRHLEQRIDCLATALRIAPPHTLQEIANAFRRAEEELDVLAREDDAQADAWDARGELLRRARHGHGHGHGHPGTQTVPGAFDTPAPVRGGSGKAATAAAAAEEEAAPMSLFDLSRASVLSAQRNLSALSGLQRSASAGLGGLGRLAGGGGGGGGGGGSHSGGRGAGARAGAGTTSPGGDGGDGRGSMDMRPLSAAGSAMSAGSAEEERRVRKRDQLREAAMGTLVSGVGWLVGAPAPGPAQSRE</sequence>
<protein>
    <submittedName>
        <fullName evidence="8">Secretory pathway protein Sec39-domain-containing protein</fullName>
    </submittedName>
</protein>
<feature type="region of interest" description="Disordered" evidence="5">
    <location>
        <begin position="899"/>
        <end position="967"/>
    </location>
</feature>
<dbReference type="GO" id="GO:0015031">
    <property type="term" value="P:protein transport"/>
    <property type="evidence" value="ECO:0007669"/>
    <property type="project" value="UniProtKB-KW"/>
</dbReference>
<evidence type="ECO:0000256" key="3">
    <source>
        <dbReference type="ARBA" id="ARBA00022824"/>
    </source>
</evidence>
<dbReference type="GO" id="GO:0005783">
    <property type="term" value="C:endoplasmic reticulum"/>
    <property type="evidence" value="ECO:0007669"/>
    <property type="project" value="UniProtKB-SubCell"/>
</dbReference>
<dbReference type="EMBL" id="JAUEPN010000002">
    <property type="protein sequence ID" value="KAK3299381.1"/>
    <property type="molecule type" value="Genomic_DNA"/>
</dbReference>
<dbReference type="PANTHER" id="PTHR40787">
    <property type="entry name" value="SECRETED PROTEIN"/>
    <property type="match status" value="1"/>
</dbReference>
<feature type="region of interest" description="Disordered" evidence="5">
    <location>
        <begin position="712"/>
        <end position="743"/>
    </location>
</feature>
<evidence type="ECO:0000313" key="8">
    <source>
        <dbReference type="EMBL" id="KAK3299381.1"/>
    </source>
</evidence>
<comment type="subcellular location">
    <subcellularLocation>
        <location evidence="1">Endoplasmic reticulum</location>
    </subcellularLocation>
</comment>
<name>A0AAE0HMW7_9PEZI</name>